<proteinExistence type="predicted"/>
<keyword evidence="1" id="KW-0812">Transmembrane</keyword>
<protein>
    <submittedName>
        <fullName evidence="2">Uncharacterized protein</fullName>
    </submittedName>
</protein>
<reference evidence="2 3" key="1">
    <citation type="submission" date="2024-01" db="EMBL/GenBank/DDBJ databases">
        <title>The genomes of 5 underutilized Papilionoideae crops provide insights into root nodulation and disease resistanc.</title>
        <authorList>
            <person name="Jiang F."/>
        </authorList>
    </citation>
    <scope>NUCLEOTIDE SEQUENCE [LARGE SCALE GENOMIC DNA]</scope>
    <source>
        <strain evidence="2">JINMINGXINNONG_FW02</strain>
        <tissue evidence="2">Leaves</tissue>
    </source>
</reference>
<evidence type="ECO:0000313" key="2">
    <source>
        <dbReference type="EMBL" id="KAK7348177.1"/>
    </source>
</evidence>
<name>A0AAN9M5F5_PHACN</name>
<evidence type="ECO:0000313" key="3">
    <source>
        <dbReference type="Proteomes" id="UP001374584"/>
    </source>
</evidence>
<keyword evidence="1" id="KW-1133">Transmembrane helix</keyword>
<accession>A0AAN9M5F5</accession>
<feature type="transmembrane region" description="Helical" evidence="1">
    <location>
        <begin position="135"/>
        <end position="156"/>
    </location>
</feature>
<organism evidence="2 3">
    <name type="scientific">Phaseolus coccineus</name>
    <name type="common">Scarlet runner bean</name>
    <name type="synonym">Phaseolus multiflorus</name>
    <dbReference type="NCBI Taxonomy" id="3886"/>
    <lineage>
        <taxon>Eukaryota</taxon>
        <taxon>Viridiplantae</taxon>
        <taxon>Streptophyta</taxon>
        <taxon>Embryophyta</taxon>
        <taxon>Tracheophyta</taxon>
        <taxon>Spermatophyta</taxon>
        <taxon>Magnoliopsida</taxon>
        <taxon>eudicotyledons</taxon>
        <taxon>Gunneridae</taxon>
        <taxon>Pentapetalae</taxon>
        <taxon>rosids</taxon>
        <taxon>fabids</taxon>
        <taxon>Fabales</taxon>
        <taxon>Fabaceae</taxon>
        <taxon>Papilionoideae</taxon>
        <taxon>50 kb inversion clade</taxon>
        <taxon>NPAAA clade</taxon>
        <taxon>indigoferoid/millettioid clade</taxon>
        <taxon>Phaseoleae</taxon>
        <taxon>Phaseolus</taxon>
    </lineage>
</organism>
<dbReference type="EMBL" id="JAYMYR010000008">
    <property type="protein sequence ID" value="KAK7348177.1"/>
    <property type="molecule type" value="Genomic_DNA"/>
</dbReference>
<evidence type="ECO:0000256" key="1">
    <source>
        <dbReference type="SAM" id="Phobius"/>
    </source>
</evidence>
<sequence>MLRMMVARTLCGKLHIRQYVLQLYRGLATLYESKTKIVWCSQMQEEFGANTTYLLRDWYTKPTRNYMGIKILLFGCVPVCQPRTIFSFLATRALPRDGGTCCIIMQSVPFLHLTVSFLQPSTISFFFSFTFNLVALSHSLGLRFVLLVLGLSFNWCL</sequence>
<keyword evidence="1" id="KW-0472">Membrane</keyword>
<dbReference type="Proteomes" id="UP001374584">
    <property type="component" value="Unassembled WGS sequence"/>
</dbReference>
<gene>
    <name evidence="2" type="ORF">VNO80_22727</name>
</gene>
<comment type="caution">
    <text evidence="2">The sequence shown here is derived from an EMBL/GenBank/DDBJ whole genome shotgun (WGS) entry which is preliminary data.</text>
</comment>
<keyword evidence="3" id="KW-1185">Reference proteome</keyword>
<dbReference type="AlphaFoldDB" id="A0AAN9M5F5"/>